<evidence type="ECO:0000256" key="1">
    <source>
        <dbReference type="SAM" id="Phobius"/>
    </source>
</evidence>
<dbReference type="EMBL" id="CP139960">
    <property type="protein sequence ID" value="WQD39549.1"/>
    <property type="molecule type" value="Genomic_DNA"/>
</dbReference>
<protein>
    <recommendedName>
        <fullName evidence="4">Tetraspanin family protein</fullName>
    </recommendedName>
</protein>
<feature type="transmembrane region" description="Helical" evidence="1">
    <location>
        <begin position="7"/>
        <end position="27"/>
    </location>
</feature>
<evidence type="ECO:0000313" key="3">
    <source>
        <dbReference type="Proteomes" id="UP001325680"/>
    </source>
</evidence>
<evidence type="ECO:0008006" key="4">
    <source>
        <dbReference type="Google" id="ProtNLM"/>
    </source>
</evidence>
<proteinExistence type="predicted"/>
<feature type="transmembrane region" description="Helical" evidence="1">
    <location>
        <begin position="47"/>
        <end position="70"/>
    </location>
</feature>
<feature type="transmembrane region" description="Helical" evidence="1">
    <location>
        <begin position="77"/>
        <end position="98"/>
    </location>
</feature>
<name>A0ABZ0W9C0_9BACT</name>
<keyword evidence="1" id="KW-1133">Transmembrane helix</keyword>
<dbReference type="Proteomes" id="UP001325680">
    <property type="component" value="Chromosome"/>
</dbReference>
<keyword evidence="1" id="KW-0472">Membrane</keyword>
<gene>
    <name evidence="2" type="ORF">U0035_05240</name>
</gene>
<reference evidence="2 3" key="1">
    <citation type="submission" date="2023-12" db="EMBL/GenBank/DDBJ databases">
        <title>Genome sequencing and assembly of bacterial species from a model synthetic community.</title>
        <authorList>
            <person name="Hogle S.L."/>
        </authorList>
    </citation>
    <scope>NUCLEOTIDE SEQUENCE [LARGE SCALE GENOMIC DNA]</scope>
    <source>
        <strain evidence="2 3">HAMBI_3031</strain>
    </source>
</reference>
<evidence type="ECO:0000313" key="2">
    <source>
        <dbReference type="EMBL" id="WQD39549.1"/>
    </source>
</evidence>
<organism evidence="2 3">
    <name type="scientific">Niabella yanshanensis</name>
    <dbReference type="NCBI Taxonomy" id="577386"/>
    <lineage>
        <taxon>Bacteria</taxon>
        <taxon>Pseudomonadati</taxon>
        <taxon>Bacteroidota</taxon>
        <taxon>Chitinophagia</taxon>
        <taxon>Chitinophagales</taxon>
        <taxon>Chitinophagaceae</taxon>
        <taxon>Niabella</taxon>
    </lineage>
</organism>
<dbReference type="RefSeq" id="WP_114788983.1">
    <property type="nucleotide sequence ID" value="NZ_CP139960.1"/>
</dbReference>
<keyword evidence="1" id="KW-0812">Transmembrane</keyword>
<keyword evidence="3" id="KW-1185">Reference proteome</keyword>
<accession>A0ABZ0W9C0</accession>
<sequence>MTKWKILNGIAFIVLWSAIVTSYYGFLYPAPFAPASLVQQVEWKSFLLLYFALLLLAFTFSLIGSGLYAFQKSFLKILLTLHIVAIMSIGIVAGITLYNKRSGLKELLSDTKQQAARDIRADAIYYISYGLPHPDSNYFKRDSIMAKYGIHHTSTCIID</sequence>